<dbReference type="EMBL" id="LAZR01011808">
    <property type="protein sequence ID" value="KKM58847.1"/>
    <property type="molecule type" value="Genomic_DNA"/>
</dbReference>
<accession>A0A0F9IQZ8</accession>
<dbReference type="AlphaFoldDB" id="A0A0F9IQZ8"/>
<organism evidence="2">
    <name type="scientific">marine sediment metagenome</name>
    <dbReference type="NCBI Taxonomy" id="412755"/>
    <lineage>
        <taxon>unclassified sequences</taxon>
        <taxon>metagenomes</taxon>
        <taxon>ecological metagenomes</taxon>
    </lineage>
</organism>
<keyword evidence="1" id="KW-0472">Membrane</keyword>
<keyword evidence="1" id="KW-0812">Transmembrane</keyword>
<keyword evidence="1" id="KW-1133">Transmembrane helix</keyword>
<gene>
    <name evidence="2" type="ORF">LCGC14_1548790</name>
</gene>
<evidence type="ECO:0000313" key="2">
    <source>
        <dbReference type="EMBL" id="KKM58847.1"/>
    </source>
</evidence>
<name>A0A0F9IQZ8_9ZZZZ</name>
<evidence type="ECO:0000256" key="1">
    <source>
        <dbReference type="SAM" id="Phobius"/>
    </source>
</evidence>
<proteinExistence type="predicted"/>
<comment type="caution">
    <text evidence="2">The sequence shown here is derived from an EMBL/GenBank/DDBJ whole genome shotgun (WGS) entry which is preliminary data.</text>
</comment>
<evidence type="ECO:0008006" key="3">
    <source>
        <dbReference type="Google" id="ProtNLM"/>
    </source>
</evidence>
<sequence>MIDKFLVILIIGVTLFLMLYSTYKTFNRGTKCSNCRYNSKKKQSNPLNK</sequence>
<reference evidence="2" key="1">
    <citation type="journal article" date="2015" name="Nature">
        <title>Complex archaea that bridge the gap between prokaryotes and eukaryotes.</title>
        <authorList>
            <person name="Spang A."/>
            <person name="Saw J.H."/>
            <person name="Jorgensen S.L."/>
            <person name="Zaremba-Niedzwiedzka K."/>
            <person name="Martijn J."/>
            <person name="Lind A.E."/>
            <person name="van Eijk R."/>
            <person name="Schleper C."/>
            <person name="Guy L."/>
            <person name="Ettema T.J."/>
        </authorList>
    </citation>
    <scope>NUCLEOTIDE SEQUENCE</scope>
</reference>
<feature type="transmembrane region" description="Helical" evidence="1">
    <location>
        <begin position="6"/>
        <end position="23"/>
    </location>
</feature>
<protein>
    <recommendedName>
        <fullName evidence="3">FeoB-associated Cys-rich membrane protein</fullName>
    </recommendedName>
</protein>